<sequence length="121" mass="13938">MKEIKAGQRVTIILEAVEQNGCDGCLFDHDDTCYNPTYNDWADGFQCEPEDRSDGKHVIFKEVKKQKRNMKENKHSLKISRSCGNITLDGYPIATYSNDELKILKNLLTQVLDEVNEYIHL</sequence>
<reference evidence="1 2" key="1">
    <citation type="submission" date="2018-08" db="EMBL/GenBank/DDBJ databases">
        <title>A genome reference for cultivated species of the human gut microbiota.</title>
        <authorList>
            <person name="Zou Y."/>
            <person name="Xue W."/>
            <person name="Luo G."/>
        </authorList>
    </citation>
    <scope>NUCLEOTIDE SEQUENCE [LARGE SCALE GENOMIC DNA]</scope>
    <source>
        <strain evidence="1 2">AF11-14</strain>
    </source>
</reference>
<evidence type="ECO:0000313" key="1">
    <source>
        <dbReference type="EMBL" id="RGW65478.1"/>
    </source>
</evidence>
<gene>
    <name evidence="1" type="ORF">DWV60_13390</name>
</gene>
<dbReference type="EMBL" id="QSAQ01000039">
    <property type="protein sequence ID" value="RGW65478.1"/>
    <property type="molecule type" value="Genomic_DNA"/>
</dbReference>
<comment type="caution">
    <text evidence="1">The sequence shown here is derived from an EMBL/GenBank/DDBJ whole genome shotgun (WGS) entry which is preliminary data.</text>
</comment>
<proteinExistence type="predicted"/>
<dbReference type="Proteomes" id="UP000286077">
    <property type="component" value="Unassembled WGS sequence"/>
</dbReference>
<evidence type="ECO:0000313" key="2">
    <source>
        <dbReference type="Proteomes" id="UP000286077"/>
    </source>
</evidence>
<organism evidence="1 2">
    <name type="scientific">Segatella copri</name>
    <dbReference type="NCBI Taxonomy" id="165179"/>
    <lineage>
        <taxon>Bacteria</taxon>
        <taxon>Pseudomonadati</taxon>
        <taxon>Bacteroidota</taxon>
        <taxon>Bacteroidia</taxon>
        <taxon>Bacteroidales</taxon>
        <taxon>Prevotellaceae</taxon>
        <taxon>Segatella</taxon>
    </lineage>
</organism>
<name>A0AA92U259_9BACT</name>
<dbReference type="RefSeq" id="WP_118141356.1">
    <property type="nucleotide sequence ID" value="NZ_QSAQ01000039.1"/>
</dbReference>
<accession>A0AA92U259</accession>
<dbReference type="AlphaFoldDB" id="A0AA92U259"/>
<protein>
    <submittedName>
        <fullName evidence="1">Uncharacterized protein</fullName>
    </submittedName>
</protein>